<evidence type="ECO:0000256" key="1">
    <source>
        <dbReference type="SAM" id="MobiDB-lite"/>
    </source>
</evidence>
<evidence type="ECO:0008006" key="5">
    <source>
        <dbReference type="Google" id="ProtNLM"/>
    </source>
</evidence>
<keyword evidence="2" id="KW-0732">Signal</keyword>
<proteinExistence type="predicted"/>
<accession>A0ABN1TI33</accession>
<evidence type="ECO:0000313" key="3">
    <source>
        <dbReference type="EMBL" id="GAA1086645.1"/>
    </source>
</evidence>
<keyword evidence="4" id="KW-1185">Reference proteome</keyword>
<dbReference type="Proteomes" id="UP001499987">
    <property type="component" value="Unassembled WGS sequence"/>
</dbReference>
<dbReference type="EMBL" id="BAAALD010000028">
    <property type="protein sequence ID" value="GAA1086645.1"/>
    <property type="molecule type" value="Genomic_DNA"/>
</dbReference>
<feature type="signal peptide" evidence="2">
    <location>
        <begin position="1"/>
        <end position="30"/>
    </location>
</feature>
<evidence type="ECO:0000256" key="2">
    <source>
        <dbReference type="SAM" id="SignalP"/>
    </source>
</evidence>
<dbReference type="RefSeq" id="WP_344624357.1">
    <property type="nucleotide sequence ID" value="NZ_BAAALD010000028.1"/>
</dbReference>
<feature type="region of interest" description="Disordered" evidence="1">
    <location>
        <begin position="72"/>
        <end position="124"/>
    </location>
</feature>
<feature type="chain" id="PRO_5047041121" description="Secreted protein" evidence="2">
    <location>
        <begin position="31"/>
        <end position="134"/>
    </location>
</feature>
<reference evidence="3 4" key="1">
    <citation type="journal article" date="2019" name="Int. J. Syst. Evol. Microbiol.">
        <title>The Global Catalogue of Microorganisms (GCM) 10K type strain sequencing project: providing services to taxonomists for standard genome sequencing and annotation.</title>
        <authorList>
            <consortium name="The Broad Institute Genomics Platform"/>
            <consortium name="The Broad Institute Genome Sequencing Center for Infectious Disease"/>
            <person name="Wu L."/>
            <person name="Ma J."/>
        </authorList>
    </citation>
    <scope>NUCLEOTIDE SEQUENCE [LARGE SCALE GENOMIC DNA]</scope>
    <source>
        <strain evidence="3 4">JCM 13002</strain>
    </source>
</reference>
<name>A0ABN1TI33_9ACTN</name>
<evidence type="ECO:0000313" key="4">
    <source>
        <dbReference type="Proteomes" id="UP001499987"/>
    </source>
</evidence>
<gene>
    <name evidence="3" type="ORF">GCM10009663_32860</name>
</gene>
<comment type="caution">
    <text evidence="3">The sequence shown here is derived from an EMBL/GenBank/DDBJ whole genome shotgun (WGS) entry which is preliminary data.</text>
</comment>
<organism evidence="3 4">
    <name type="scientific">Kitasatospora arboriphila</name>
    <dbReference type="NCBI Taxonomy" id="258052"/>
    <lineage>
        <taxon>Bacteria</taxon>
        <taxon>Bacillati</taxon>
        <taxon>Actinomycetota</taxon>
        <taxon>Actinomycetes</taxon>
        <taxon>Kitasatosporales</taxon>
        <taxon>Streptomycetaceae</taxon>
        <taxon>Kitasatospora</taxon>
    </lineage>
</organism>
<protein>
    <recommendedName>
        <fullName evidence="5">Secreted protein</fullName>
    </recommendedName>
</protein>
<sequence length="134" mass="12847">MHGRTTGARTAVLCALLLGLFLMHGSPASAADGCHTDRRTGVPAVAAHPHGSAVRAAGGPAVRAPQPYGTGGHCVSTQARGGAPLPAPGPAPLCGDGAAAGPDGPGAAPTAGESGRAPPDGGRGLLLKVCVARR</sequence>
<feature type="compositionally biased region" description="Low complexity" evidence="1">
    <location>
        <begin position="92"/>
        <end position="112"/>
    </location>
</feature>